<organism evidence="2 3">
    <name type="scientific">Prunus avium</name>
    <name type="common">Cherry</name>
    <name type="synonym">Cerasus avium</name>
    <dbReference type="NCBI Taxonomy" id="42229"/>
    <lineage>
        <taxon>Eukaryota</taxon>
        <taxon>Viridiplantae</taxon>
        <taxon>Streptophyta</taxon>
        <taxon>Embryophyta</taxon>
        <taxon>Tracheophyta</taxon>
        <taxon>Spermatophyta</taxon>
        <taxon>Magnoliopsida</taxon>
        <taxon>eudicotyledons</taxon>
        <taxon>Gunneridae</taxon>
        <taxon>Pentapetalae</taxon>
        <taxon>rosids</taxon>
        <taxon>fabids</taxon>
        <taxon>Rosales</taxon>
        <taxon>Rosaceae</taxon>
        <taxon>Amygdaloideae</taxon>
        <taxon>Amygdaleae</taxon>
        <taxon>Prunus</taxon>
    </lineage>
</organism>
<feature type="transmembrane region" description="Helical" evidence="1">
    <location>
        <begin position="104"/>
        <end position="123"/>
    </location>
</feature>
<keyword evidence="1" id="KW-1133">Transmembrane helix</keyword>
<keyword evidence="1" id="KW-0472">Membrane</keyword>
<proteinExistence type="predicted"/>
<accession>A0A6P5TXM4</accession>
<dbReference type="AlphaFoldDB" id="A0A6P5TXM4"/>
<name>A0A6P5TXM4_PRUAV</name>
<evidence type="ECO:0000313" key="2">
    <source>
        <dbReference type="Proteomes" id="UP000515124"/>
    </source>
</evidence>
<reference evidence="3" key="1">
    <citation type="submission" date="2025-08" db="UniProtKB">
        <authorList>
            <consortium name="RefSeq"/>
        </authorList>
    </citation>
    <scope>IDENTIFICATION</scope>
</reference>
<dbReference type="PANTHER" id="PTHR11654">
    <property type="entry name" value="OLIGOPEPTIDE TRANSPORTER-RELATED"/>
    <property type="match status" value="1"/>
</dbReference>
<sequence>MEQPKSAAGDPYDKSFIQPSMEKFEDFDQVIEKEESLSTSLVSNGCVDFHGKVADKKKTGGWKASPFIIVNEVAERLAFFAVAVNMVAYLVFEMRQSLPSAATHVTDWIGAAYVLTLVGAFLADAYLGRFKTIIIFSCVYALVWNGLVDTIRLHRKEKVVAKLFMNSTHRDEATNGMRSISSAIFLSEIGIGSWLSTALVEIIYSATGGEEQGWLRNDLNMSKLDYFYWILTAINGVNFLVYLWVAQRYKGRHGSSTSVRDGDDS</sequence>
<protein>
    <submittedName>
        <fullName evidence="3">Protein NRT1/ PTR FAMILY 8.1-like</fullName>
    </submittedName>
</protein>
<feature type="transmembrane region" description="Helical" evidence="1">
    <location>
        <begin position="226"/>
        <end position="245"/>
    </location>
</feature>
<feature type="transmembrane region" description="Helical" evidence="1">
    <location>
        <begin position="183"/>
        <end position="206"/>
    </location>
</feature>
<feature type="transmembrane region" description="Helical" evidence="1">
    <location>
        <begin position="73"/>
        <end position="92"/>
    </location>
</feature>
<keyword evidence="2" id="KW-1185">Reference proteome</keyword>
<dbReference type="Gene3D" id="1.20.1250.20">
    <property type="entry name" value="MFS general substrate transporter like domains"/>
    <property type="match status" value="2"/>
</dbReference>
<dbReference type="RefSeq" id="XP_021831544.1">
    <property type="nucleotide sequence ID" value="XM_021975852.1"/>
</dbReference>
<evidence type="ECO:0000313" key="3">
    <source>
        <dbReference type="RefSeq" id="XP_021831544.1"/>
    </source>
</evidence>
<keyword evidence="1" id="KW-0812">Transmembrane</keyword>
<feature type="transmembrane region" description="Helical" evidence="1">
    <location>
        <begin position="129"/>
        <end position="148"/>
    </location>
</feature>
<evidence type="ECO:0000256" key="1">
    <source>
        <dbReference type="SAM" id="Phobius"/>
    </source>
</evidence>
<dbReference type="InterPro" id="IPR036259">
    <property type="entry name" value="MFS_trans_sf"/>
</dbReference>
<dbReference type="KEGG" id="pavi:110771535"/>
<dbReference type="GeneID" id="110771535"/>
<dbReference type="Proteomes" id="UP000515124">
    <property type="component" value="Unplaced"/>
</dbReference>
<gene>
    <name evidence="3" type="primary">LOC110771535</name>
</gene>